<feature type="domain" description="Aminotransferase class I/classII large" evidence="4">
    <location>
        <begin position="36"/>
        <end position="381"/>
    </location>
</feature>
<keyword evidence="6" id="KW-1185">Reference proteome</keyword>
<evidence type="ECO:0000256" key="3">
    <source>
        <dbReference type="ARBA" id="ARBA00022679"/>
    </source>
</evidence>
<evidence type="ECO:0000256" key="1">
    <source>
        <dbReference type="ARBA" id="ARBA00001933"/>
    </source>
</evidence>
<evidence type="ECO:0000313" key="5">
    <source>
        <dbReference type="EMBL" id="SEN44545.1"/>
    </source>
</evidence>
<dbReference type="InterPro" id="IPR004839">
    <property type="entry name" value="Aminotransferase_I/II_large"/>
</dbReference>
<dbReference type="GO" id="GO:0008483">
    <property type="term" value="F:transaminase activity"/>
    <property type="evidence" value="ECO:0007669"/>
    <property type="project" value="UniProtKB-KW"/>
</dbReference>
<dbReference type="AlphaFoldDB" id="A0A1H8GL79"/>
<dbReference type="GO" id="GO:0030170">
    <property type="term" value="F:pyridoxal phosphate binding"/>
    <property type="evidence" value="ECO:0007669"/>
    <property type="project" value="InterPro"/>
</dbReference>
<dbReference type="Gene3D" id="3.90.1150.10">
    <property type="entry name" value="Aspartate Aminotransferase, domain 1"/>
    <property type="match status" value="1"/>
</dbReference>
<dbReference type="InterPro" id="IPR015424">
    <property type="entry name" value="PyrdxlP-dep_Trfase"/>
</dbReference>
<dbReference type="PANTHER" id="PTHR42832:SF3">
    <property type="entry name" value="L-GLUTAMINE--4-(METHYLSULFANYL)-2-OXOBUTANOATE AMINOTRANSFERASE"/>
    <property type="match status" value="1"/>
</dbReference>
<protein>
    <submittedName>
        <fullName evidence="5">Aspartate/methionine/tyrosine aminotransferase</fullName>
    </submittedName>
</protein>
<dbReference type="OrthoDB" id="9813612at2"/>
<reference evidence="5 6" key="1">
    <citation type="submission" date="2016-10" db="EMBL/GenBank/DDBJ databases">
        <authorList>
            <person name="de Groot N.N."/>
        </authorList>
    </citation>
    <scope>NUCLEOTIDE SEQUENCE [LARGE SCALE GENOMIC DNA]</scope>
    <source>
        <strain evidence="5 6">DSM 8512</strain>
    </source>
</reference>
<gene>
    <name evidence="5" type="ORF">SAMN04489859_100717</name>
</gene>
<dbReference type="Gene3D" id="3.40.640.10">
    <property type="entry name" value="Type I PLP-dependent aspartate aminotransferase-like (Major domain)"/>
    <property type="match status" value="1"/>
</dbReference>
<dbReference type="SUPFAM" id="SSF53383">
    <property type="entry name" value="PLP-dependent transferases"/>
    <property type="match status" value="1"/>
</dbReference>
<proteinExistence type="predicted"/>
<dbReference type="CDD" id="cd00609">
    <property type="entry name" value="AAT_like"/>
    <property type="match status" value="1"/>
</dbReference>
<keyword evidence="3 5" id="KW-0808">Transferase</keyword>
<dbReference type="PANTHER" id="PTHR42832">
    <property type="entry name" value="AMINO ACID AMINOTRANSFERASE"/>
    <property type="match status" value="1"/>
</dbReference>
<accession>A0A1H8GL79</accession>
<dbReference type="RefSeq" id="WP_090611092.1">
    <property type="nucleotide sequence ID" value="NZ_CP067124.1"/>
</dbReference>
<sequence length="403" mass="43649">MAFPERFSNLPEYAFPRLRALLTGIEPDLKPGQQPVVMTIGEPRHPMPPFVAEVMAENIGAFAKYPPNEGSPELLGAISDWLGRRYGLDVAPGRIMALNGTREGLFNAGLALCPEQKNGQRPVVLVPNPFYQVYAVAAAAVHAEPLFVPATPDTGNLPDYAGLPPEMLDRVALAYLCSPANPQGAVADRDYLQTLVALAERHDFLILADECYSEIWRDTPPPGALAVATEMGHPDRVVMFNSLSKRSNLPGLRSGFVAGGVDQIAQLRRLRSYAGAPLSLPAQAVSQAAWRDEAHVTASRALYQQKYQIADRVLGNVPGYRPVQGGFFLWLPVDDGEAAARKLWARAGIQVLPGAYLSREVDGFNPGAGFIRVALVDAPDATEAALIRLRDVLYDDEEAFGKG</sequence>
<organism evidence="5 6">
    <name type="scientific">Paracoccus alcaliphilus</name>
    <dbReference type="NCBI Taxonomy" id="34002"/>
    <lineage>
        <taxon>Bacteria</taxon>
        <taxon>Pseudomonadati</taxon>
        <taxon>Pseudomonadota</taxon>
        <taxon>Alphaproteobacteria</taxon>
        <taxon>Rhodobacterales</taxon>
        <taxon>Paracoccaceae</taxon>
        <taxon>Paracoccus</taxon>
    </lineage>
</organism>
<comment type="cofactor">
    <cofactor evidence="1">
        <name>pyridoxal 5'-phosphate</name>
        <dbReference type="ChEBI" id="CHEBI:597326"/>
    </cofactor>
</comment>
<dbReference type="InterPro" id="IPR015422">
    <property type="entry name" value="PyrdxlP-dep_Trfase_small"/>
</dbReference>
<dbReference type="EMBL" id="FODE01000007">
    <property type="protein sequence ID" value="SEN44545.1"/>
    <property type="molecule type" value="Genomic_DNA"/>
</dbReference>
<evidence type="ECO:0000313" key="6">
    <source>
        <dbReference type="Proteomes" id="UP000199054"/>
    </source>
</evidence>
<dbReference type="InterPro" id="IPR050881">
    <property type="entry name" value="LL-DAP_aminotransferase"/>
</dbReference>
<dbReference type="STRING" id="34002.SAMN04489859_100717"/>
<dbReference type="Pfam" id="PF00155">
    <property type="entry name" value="Aminotran_1_2"/>
    <property type="match status" value="1"/>
</dbReference>
<dbReference type="Proteomes" id="UP000199054">
    <property type="component" value="Unassembled WGS sequence"/>
</dbReference>
<evidence type="ECO:0000259" key="4">
    <source>
        <dbReference type="Pfam" id="PF00155"/>
    </source>
</evidence>
<name>A0A1H8GL79_9RHOB</name>
<keyword evidence="2 5" id="KW-0032">Aminotransferase</keyword>
<evidence type="ECO:0000256" key="2">
    <source>
        <dbReference type="ARBA" id="ARBA00022576"/>
    </source>
</evidence>
<dbReference type="InterPro" id="IPR015421">
    <property type="entry name" value="PyrdxlP-dep_Trfase_major"/>
</dbReference>